<feature type="non-terminal residue" evidence="5">
    <location>
        <position position="214"/>
    </location>
</feature>
<dbReference type="EMBL" id="LR905880">
    <property type="protein sequence ID" value="CAD7253679.1"/>
    <property type="molecule type" value="Genomic_DNA"/>
</dbReference>
<dbReference type="PROSITE" id="PS00763">
    <property type="entry name" value="GLUTATHIONE_PEROXID_2"/>
    <property type="match status" value="1"/>
</dbReference>
<dbReference type="AlphaFoldDB" id="A0A7R9AG94"/>
<keyword evidence="6" id="KW-1185">Reference proteome</keyword>
<dbReference type="OrthoDB" id="446890at2759"/>
<evidence type="ECO:0000313" key="5">
    <source>
        <dbReference type="EMBL" id="CAD7253679.1"/>
    </source>
</evidence>
<reference evidence="5" key="1">
    <citation type="submission" date="2020-11" db="EMBL/GenBank/DDBJ databases">
        <authorList>
            <person name="Tran Van P."/>
        </authorList>
    </citation>
    <scope>NUCLEOTIDE SEQUENCE</scope>
</reference>
<dbReference type="EMBL" id="CAJPEV010006363">
    <property type="protein sequence ID" value="CAG0904072.1"/>
    <property type="molecule type" value="Genomic_DNA"/>
</dbReference>
<evidence type="ECO:0000313" key="6">
    <source>
        <dbReference type="Proteomes" id="UP000677054"/>
    </source>
</evidence>
<dbReference type="Gene3D" id="3.40.30.10">
    <property type="entry name" value="Glutaredoxin"/>
    <property type="match status" value="1"/>
</dbReference>
<name>A0A7R9AG94_9CRUS</name>
<dbReference type="InterPro" id="IPR036249">
    <property type="entry name" value="Thioredoxin-like_sf"/>
</dbReference>
<proteinExistence type="inferred from homology"/>
<dbReference type="InterPro" id="IPR000889">
    <property type="entry name" value="Glutathione_peroxidase"/>
</dbReference>
<dbReference type="Pfam" id="PF00255">
    <property type="entry name" value="GSHPx"/>
    <property type="match status" value="1"/>
</dbReference>
<dbReference type="PROSITE" id="PS51355">
    <property type="entry name" value="GLUTATHIONE_PEROXID_3"/>
    <property type="match status" value="1"/>
</dbReference>
<dbReference type="PANTHER" id="PTHR11592:SF81">
    <property type="entry name" value="GLUTATHIONE PEROXIDASE"/>
    <property type="match status" value="1"/>
</dbReference>
<feature type="chain" id="PRO_5036209886" evidence="4">
    <location>
        <begin position="25"/>
        <end position="214"/>
    </location>
</feature>
<evidence type="ECO:0000256" key="1">
    <source>
        <dbReference type="ARBA" id="ARBA00006926"/>
    </source>
</evidence>
<comment type="similarity">
    <text evidence="1">Belongs to the glutathione peroxidase family.</text>
</comment>
<evidence type="ECO:0000256" key="4">
    <source>
        <dbReference type="SAM" id="SignalP"/>
    </source>
</evidence>
<dbReference type="InterPro" id="IPR029760">
    <property type="entry name" value="GPX_CS"/>
</dbReference>
<evidence type="ECO:0000256" key="3">
    <source>
        <dbReference type="ARBA" id="ARBA00023002"/>
    </source>
</evidence>
<keyword evidence="2" id="KW-0575">Peroxidase</keyword>
<protein>
    <submittedName>
        <fullName evidence="5">Uncharacterized protein</fullName>
    </submittedName>
</protein>
<gene>
    <name evidence="5" type="ORF">DSTB1V02_LOCUS13427</name>
</gene>
<dbReference type="SUPFAM" id="SSF52833">
    <property type="entry name" value="Thioredoxin-like"/>
    <property type="match status" value="1"/>
</dbReference>
<evidence type="ECO:0000256" key="2">
    <source>
        <dbReference type="ARBA" id="ARBA00022559"/>
    </source>
</evidence>
<dbReference type="GO" id="GO:0004602">
    <property type="term" value="F:glutathione peroxidase activity"/>
    <property type="evidence" value="ECO:0007669"/>
    <property type="project" value="TreeGrafter"/>
</dbReference>
<accession>A0A7R9AG94</accession>
<dbReference type="GO" id="GO:0006979">
    <property type="term" value="P:response to oxidative stress"/>
    <property type="evidence" value="ECO:0007669"/>
    <property type="project" value="InterPro"/>
</dbReference>
<dbReference type="PANTHER" id="PTHR11592">
    <property type="entry name" value="GLUTATHIONE PEROXIDASE"/>
    <property type="match status" value="1"/>
</dbReference>
<dbReference type="Proteomes" id="UP000677054">
    <property type="component" value="Unassembled WGS sequence"/>
</dbReference>
<organism evidence="5">
    <name type="scientific">Darwinula stevensoni</name>
    <dbReference type="NCBI Taxonomy" id="69355"/>
    <lineage>
        <taxon>Eukaryota</taxon>
        <taxon>Metazoa</taxon>
        <taxon>Ecdysozoa</taxon>
        <taxon>Arthropoda</taxon>
        <taxon>Crustacea</taxon>
        <taxon>Oligostraca</taxon>
        <taxon>Ostracoda</taxon>
        <taxon>Podocopa</taxon>
        <taxon>Podocopida</taxon>
        <taxon>Darwinulocopina</taxon>
        <taxon>Darwinuloidea</taxon>
        <taxon>Darwinulidae</taxon>
        <taxon>Darwinula</taxon>
    </lineage>
</organism>
<keyword evidence="3" id="KW-0560">Oxidoreductase</keyword>
<feature type="signal peptide" evidence="4">
    <location>
        <begin position="1"/>
        <end position="24"/>
    </location>
</feature>
<keyword evidence="4" id="KW-0732">Signal</keyword>
<sequence>MNGIGAGALRALLLLLPLLSAPLGQESLCDQKDFRTIYQFREELLDGSRNVSLAEFLGKLINAHSTFHLPPPQVVLIVNVATYARTAFETYPQLNALQTHFRDDLVVLGFPCNQFGMVGIASTLIPSLNGLENMNFLEQREPGRDGVEIINGLTHVRPGVGFAPNFVLFRKVDVNGSGRIPLYSFLTVSLLPSTLHPPPSILLHPSSTLHPPPS</sequence>